<organism evidence="5 7">
    <name type="scientific">Punica granatum</name>
    <name type="common">Pomegranate</name>
    <dbReference type="NCBI Taxonomy" id="22663"/>
    <lineage>
        <taxon>Eukaryota</taxon>
        <taxon>Viridiplantae</taxon>
        <taxon>Streptophyta</taxon>
        <taxon>Embryophyta</taxon>
        <taxon>Tracheophyta</taxon>
        <taxon>Spermatophyta</taxon>
        <taxon>Magnoliopsida</taxon>
        <taxon>eudicotyledons</taxon>
        <taxon>Gunneridae</taxon>
        <taxon>Pentapetalae</taxon>
        <taxon>rosids</taxon>
        <taxon>malvids</taxon>
        <taxon>Myrtales</taxon>
        <taxon>Lythraceae</taxon>
        <taxon>Punica</taxon>
    </lineage>
</organism>
<dbReference type="GeneID" id="116201460"/>
<dbReference type="SUPFAM" id="SSF54928">
    <property type="entry name" value="RNA-binding domain, RBD"/>
    <property type="match status" value="2"/>
</dbReference>
<feature type="compositionally biased region" description="Low complexity" evidence="3">
    <location>
        <begin position="283"/>
        <end position="293"/>
    </location>
</feature>
<dbReference type="PROSITE" id="PS50102">
    <property type="entry name" value="RRM"/>
    <property type="match status" value="2"/>
</dbReference>
<feature type="compositionally biased region" description="Acidic residues" evidence="3">
    <location>
        <begin position="19"/>
        <end position="62"/>
    </location>
</feature>
<dbReference type="GO" id="GO:0005634">
    <property type="term" value="C:nucleus"/>
    <property type="evidence" value="ECO:0007669"/>
    <property type="project" value="TreeGrafter"/>
</dbReference>
<dbReference type="GO" id="GO:0003723">
    <property type="term" value="F:RNA binding"/>
    <property type="evidence" value="ECO:0007669"/>
    <property type="project" value="UniProtKB-UniRule"/>
</dbReference>
<keyword evidence="1 2" id="KW-0694">RNA-binding</keyword>
<evidence type="ECO:0000256" key="1">
    <source>
        <dbReference type="ARBA" id="ARBA00022884"/>
    </source>
</evidence>
<dbReference type="Pfam" id="PF00076">
    <property type="entry name" value="RRM_1"/>
    <property type="match status" value="2"/>
</dbReference>
<reference evidence="5" key="2">
    <citation type="submission" date="2017-06" db="EMBL/GenBank/DDBJ databases">
        <title>The pomegranate genome and the genomics of punicalagin biosynthesis.</title>
        <authorList>
            <person name="Xu C."/>
        </authorList>
    </citation>
    <scope>NUCLEOTIDE SEQUENCE [LARGE SCALE GENOMIC DNA]</scope>
    <source>
        <tissue evidence="5">Fresh leaf</tissue>
    </source>
</reference>
<evidence type="ECO:0000313" key="8">
    <source>
        <dbReference type="Proteomes" id="UP000233551"/>
    </source>
</evidence>
<protein>
    <recommendedName>
        <fullName evidence="4">RRM domain-containing protein</fullName>
    </recommendedName>
</protein>
<dbReference type="PANTHER" id="PTHR48024">
    <property type="entry name" value="GEO13361P1-RELATED"/>
    <property type="match status" value="1"/>
</dbReference>
<feature type="region of interest" description="Disordered" evidence="3">
    <location>
        <begin position="282"/>
        <end position="316"/>
    </location>
</feature>
<dbReference type="EMBL" id="PGOL01003615">
    <property type="protein sequence ID" value="PKI40286.1"/>
    <property type="molecule type" value="Genomic_DNA"/>
</dbReference>
<dbReference type="InterPro" id="IPR035979">
    <property type="entry name" value="RBD_domain_sf"/>
</dbReference>
<evidence type="ECO:0000259" key="4">
    <source>
        <dbReference type="PROSITE" id="PS50102"/>
    </source>
</evidence>
<feature type="domain" description="RRM" evidence="4">
    <location>
        <begin position="110"/>
        <end position="208"/>
    </location>
</feature>
<dbReference type="STRING" id="22663.A0A218WM82"/>
<evidence type="ECO:0000313" key="7">
    <source>
        <dbReference type="Proteomes" id="UP000197138"/>
    </source>
</evidence>
<comment type="caution">
    <text evidence="5">The sequence shown here is derived from an EMBL/GenBank/DDBJ whole genome shotgun (WGS) entry which is preliminary data.</text>
</comment>
<dbReference type="Proteomes" id="UP000233551">
    <property type="component" value="Unassembled WGS sequence"/>
</dbReference>
<name>A0A218WM82_PUNGR</name>
<dbReference type="InterPro" id="IPR012677">
    <property type="entry name" value="Nucleotide-bd_a/b_plait_sf"/>
</dbReference>
<sequence length="433" mass="45548">MAKKRKSAPPVEQAPKEESESEEEEVEEEEEEEGEEEEGSDEEESESESSSEQEEEEEEEDEDSKREALRGLLQPFTKDQLVNILKEAAAKNPTLVSGVIKSAETDPIQRKIFVHGLGWDTTNETLTAAFRPYGQIEECNTVLDRATGRCKGFGFVLFKTRAGARKALKEPQKKIGARMASCQLASAGPGGPPPDLSGRKLYVANVAPHVSVDKLRAFFAKFGEIEEGPNGLDKATGKFRGFAIFLYKSAEGMKKALQEPVKEFEGCKLMCSVFVEGRGGNKAGSSGQAAAPAGTGGGTTAPNSSGAQNFPSGLNQGLAGQTYPGPVLLGQNPGLGVLNPLMGNHGFPMGAPALLGRSAAANPVGGFGVQQDINSVSPSMINAYGSQAALQGMGVFQSSQLGQGSAHGSAAAAAARGQSEAGSSMHLSSYFRR</sequence>
<proteinExistence type="predicted"/>
<reference evidence="7" key="1">
    <citation type="journal article" date="2017" name="Plant J.">
        <title>The pomegranate (Punica granatum L.) genome and the genomics of punicalagin biosynthesis.</title>
        <authorList>
            <person name="Qin G."/>
            <person name="Xu C."/>
            <person name="Ming R."/>
            <person name="Tang H."/>
            <person name="Guyot R."/>
            <person name="Kramer E.M."/>
            <person name="Hu Y."/>
            <person name="Yi X."/>
            <person name="Qi Y."/>
            <person name="Xu X."/>
            <person name="Gao Z."/>
            <person name="Pan H."/>
            <person name="Jian J."/>
            <person name="Tian Y."/>
            <person name="Yue Z."/>
            <person name="Xu Y."/>
        </authorList>
    </citation>
    <scope>NUCLEOTIDE SEQUENCE [LARGE SCALE GENOMIC DNA]</scope>
    <source>
        <strain evidence="7">cv. Dabenzi</strain>
    </source>
</reference>
<feature type="domain" description="RRM" evidence="4">
    <location>
        <begin position="199"/>
        <end position="278"/>
    </location>
</feature>
<dbReference type="InterPro" id="IPR050886">
    <property type="entry name" value="RNA-binding_reg"/>
</dbReference>
<evidence type="ECO:0000256" key="2">
    <source>
        <dbReference type="PROSITE-ProRule" id="PRU00176"/>
    </source>
</evidence>
<dbReference type="InterPro" id="IPR000504">
    <property type="entry name" value="RRM_dom"/>
</dbReference>
<dbReference type="Proteomes" id="UP000197138">
    <property type="component" value="Unassembled WGS sequence"/>
</dbReference>
<accession>A0A218WM82</accession>
<evidence type="ECO:0000256" key="3">
    <source>
        <dbReference type="SAM" id="MobiDB-lite"/>
    </source>
</evidence>
<dbReference type="AlphaFoldDB" id="A0A218WM82"/>
<dbReference type="PANTHER" id="PTHR48024:SF9">
    <property type="entry name" value="UBP1-ASSOCIATED PROTEINS 1A-RELATED"/>
    <property type="match status" value="1"/>
</dbReference>
<dbReference type="OrthoDB" id="1875751at2759"/>
<dbReference type="SMART" id="SM00360">
    <property type="entry name" value="RRM"/>
    <property type="match status" value="2"/>
</dbReference>
<evidence type="ECO:0000313" key="6">
    <source>
        <dbReference type="EMBL" id="PKI40286.1"/>
    </source>
</evidence>
<feature type="region of interest" description="Disordered" evidence="3">
    <location>
        <begin position="1"/>
        <end position="66"/>
    </location>
</feature>
<evidence type="ECO:0000313" key="5">
    <source>
        <dbReference type="EMBL" id="OWM73579.1"/>
    </source>
</evidence>
<dbReference type="Gene3D" id="3.30.70.330">
    <property type="match status" value="2"/>
</dbReference>
<keyword evidence="8" id="KW-1185">Reference proteome</keyword>
<dbReference type="EMBL" id="MTKT01003950">
    <property type="protein sequence ID" value="OWM73579.1"/>
    <property type="molecule type" value="Genomic_DNA"/>
</dbReference>
<reference evidence="6 8" key="3">
    <citation type="submission" date="2017-11" db="EMBL/GenBank/DDBJ databases">
        <title>De-novo sequencing of pomegranate (Punica granatum L.) genome.</title>
        <authorList>
            <person name="Akparov Z."/>
            <person name="Amiraslanov A."/>
            <person name="Hajiyeva S."/>
            <person name="Abbasov M."/>
            <person name="Kaur K."/>
            <person name="Hamwieh A."/>
            <person name="Solovyev V."/>
            <person name="Salamov A."/>
            <person name="Braich B."/>
            <person name="Kosarev P."/>
            <person name="Mahmoud A."/>
            <person name="Hajiyev E."/>
            <person name="Babayeva S."/>
            <person name="Izzatullayeva V."/>
            <person name="Mammadov A."/>
            <person name="Mammadov A."/>
            <person name="Sharifova S."/>
            <person name="Ojaghi J."/>
            <person name="Eynullazada K."/>
            <person name="Bayramov B."/>
            <person name="Abdulazimova A."/>
            <person name="Shahmuradov I."/>
        </authorList>
    </citation>
    <scope>NUCLEOTIDE SEQUENCE [LARGE SCALE GENOMIC DNA]</scope>
    <source>
        <strain evidence="6">AG2017</strain>
        <strain evidence="8">cv. AG2017</strain>
        <tissue evidence="6">Leaf</tissue>
    </source>
</reference>
<gene>
    <name evidence="5" type="ORF">CDL15_Pgr026678</name>
    <name evidence="6" type="ORF">CRG98_039311</name>
</gene>